<dbReference type="AlphaFoldDB" id="A0A1A9UD47"/>
<reference evidence="1" key="1">
    <citation type="submission" date="2020-05" db="UniProtKB">
        <authorList>
            <consortium name="EnsemblMetazoa"/>
        </authorList>
    </citation>
    <scope>IDENTIFICATION</scope>
    <source>
        <strain evidence="1">TTRI</strain>
    </source>
</reference>
<keyword evidence="2" id="KW-1185">Reference proteome</keyword>
<dbReference type="Proteomes" id="UP000078200">
    <property type="component" value="Unassembled WGS sequence"/>
</dbReference>
<proteinExistence type="predicted"/>
<accession>A0A1A9UD47</accession>
<organism evidence="1 2">
    <name type="scientific">Glossina austeni</name>
    <name type="common">Savannah tsetse fly</name>
    <dbReference type="NCBI Taxonomy" id="7395"/>
    <lineage>
        <taxon>Eukaryota</taxon>
        <taxon>Metazoa</taxon>
        <taxon>Ecdysozoa</taxon>
        <taxon>Arthropoda</taxon>
        <taxon>Hexapoda</taxon>
        <taxon>Insecta</taxon>
        <taxon>Pterygota</taxon>
        <taxon>Neoptera</taxon>
        <taxon>Endopterygota</taxon>
        <taxon>Diptera</taxon>
        <taxon>Brachycera</taxon>
        <taxon>Muscomorpha</taxon>
        <taxon>Hippoboscoidea</taxon>
        <taxon>Glossinidae</taxon>
        <taxon>Glossina</taxon>
    </lineage>
</organism>
<dbReference type="VEuPathDB" id="VectorBase:GAUT000499"/>
<protein>
    <submittedName>
        <fullName evidence="1">Uncharacterized protein</fullName>
    </submittedName>
</protein>
<sequence>MPNPFDNTTIQPGVIAVTNYHNFGAAVLKRGSSTKKYNPTINTLQDFRFIFIIIDIPKVIIAANFLGKLEQLVDVIRKELVNPSTSLPMNALAVHCNVLSPKLFGMENRHTKLLQEFPSLTQQPDYFSPAKPAMSPEWLQ</sequence>
<evidence type="ECO:0000313" key="2">
    <source>
        <dbReference type="Proteomes" id="UP000078200"/>
    </source>
</evidence>
<name>A0A1A9UD47_GLOAU</name>
<evidence type="ECO:0000313" key="1">
    <source>
        <dbReference type="EnsemblMetazoa" id="GAUT000499-PA"/>
    </source>
</evidence>
<dbReference type="EnsemblMetazoa" id="GAUT000499-RA">
    <property type="protein sequence ID" value="GAUT000499-PA"/>
    <property type="gene ID" value="GAUT000499"/>
</dbReference>